<reference evidence="1 2" key="1">
    <citation type="journal article" date="2019" name="Int. J. Syst. Evol. Microbiol.">
        <title>The Global Catalogue of Microorganisms (GCM) 10K type strain sequencing project: providing services to taxonomists for standard genome sequencing and annotation.</title>
        <authorList>
            <consortium name="The Broad Institute Genomics Platform"/>
            <consortium name="The Broad Institute Genome Sequencing Center for Infectious Disease"/>
            <person name="Wu L."/>
            <person name="Ma J."/>
        </authorList>
    </citation>
    <scope>NUCLEOTIDE SEQUENCE [LARGE SCALE GENOMIC DNA]</scope>
    <source>
        <strain evidence="1 2">CGMCC 1.12553</strain>
    </source>
</reference>
<dbReference type="AlphaFoldDB" id="A0ABD5PG11"/>
<dbReference type="EMBL" id="JBHSDS010000008">
    <property type="protein sequence ID" value="MFC4359688.1"/>
    <property type="molecule type" value="Genomic_DNA"/>
</dbReference>
<sequence length="67" mass="7104">MASEPCDGCGRKVRIAGGIGDFWSLPSESTGGIELELMDGSTHFLCFDCLTRLPGDREVTAADVKAL</sequence>
<evidence type="ECO:0000313" key="1">
    <source>
        <dbReference type="EMBL" id="MFC4359688.1"/>
    </source>
</evidence>
<proteinExistence type="predicted"/>
<protein>
    <recommendedName>
        <fullName evidence="3">Small CPxCG-related zinc finger protein</fullName>
    </recommendedName>
</protein>
<organism evidence="1 2">
    <name type="scientific">Halobium salinum</name>
    <dbReference type="NCBI Taxonomy" id="1364940"/>
    <lineage>
        <taxon>Archaea</taxon>
        <taxon>Methanobacteriati</taxon>
        <taxon>Methanobacteriota</taxon>
        <taxon>Stenosarchaea group</taxon>
        <taxon>Halobacteria</taxon>
        <taxon>Halobacteriales</taxon>
        <taxon>Haloferacaceae</taxon>
        <taxon>Halobium</taxon>
    </lineage>
</organism>
<dbReference type="Pfam" id="PF24442">
    <property type="entry name" value="DUF7561"/>
    <property type="match status" value="1"/>
</dbReference>
<evidence type="ECO:0008006" key="3">
    <source>
        <dbReference type="Google" id="ProtNLM"/>
    </source>
</evidence>
<name>A0ABD5PG11_9EURY</name>
<dbReference type="RefSeq" id="WP_267621477.1">
    <property type="nucleotide sequence ID" value="NZ_JAODIW010000006.1"/>
</dbReference>
<gene>
    <name evidence="1" type="ORF">ACFO0N_17220</name>
</gene>
<evidence type="ECO:0000313" key="2">
    <source>
        <dbReference type="Proteomes" id="UP001595921"/>
    </source>
</evidence>
<accession>A0ABD5PG11</accession>
<comment type="caution">
    <text evidence="1">The sequence shown here is derived from an EMBL/GenBank/DDBJ whole genome shotgun (WGS) entry which is preliminary data.</text>
</comment>
<keyword evidence="2" id="KW-1185">Reference proteome</keyword>
<dbReference type="InterPro" id="IPR055983">
    <property type="entry name" value="DUF7561"/>
</dbReference>
<dbReference type="Proteomes" id="UP001595921">
    <property type="component" value="Unassembled WGS sequence"/>
</dbReference>